<evidence type="ECO:0000313" key="3">
    <source>
        <dbReference type="Proteomes" id="UP000447355"/>
    </source>
</evidence>
<accession>A0A845GNI9</accession>
<comment type="caution">
    <text evidence="2">The sequence shown here is derived from an EMBL/GenBank/DDBJ whole genome shotgun (WGS) entry which is preliminary data.</text>
</comment>
<sequence>MKNLSIPALALALLSPFHCSADEGEAPRAVDVFFVADGVSFGTRIDDIILEKIGCTYTFGDTGTASKLLKLMEAARDVPQDASDLKTKFEVRYKFLFHFQSGASISIRFGQKYLNQSYLDGSWNSVPIHLRAELAEQVRATIRNAGGAQTNQNASGSCAGP</sequence>
<evidence type="ECO:0000256" key="1">
    <source>
        <dbReference type="SAM" id="SignalP"/>
    </source>
</evidence>
<proteinExistence type="predicted"/>
<dbReference type="EMBL" id="WWCX01000020">
    <property type="protein sequence ID" value="MYM95010.1"/>
    <property type="molecule type" value="Genomic_DNA"/>
</dbReference>
<dbReference type="Proteomes" id="UP000447355">
    <property type="component" value="Unassembled WGS sequence"/>
</dbReference>
<gene>
    <name evidence="2" type="ORF">GTP90_14165</name>
</gene>
<keyword evidence="1" id="KW-0732">Signal</keyword>
<protein>
    <submittedName>
        <fullName evidence="2">Uncharacterized protein</fullName>
    </submittedName>
</protein>
<organism evidence="2 3">
    <name type="scientific">Duganella vulcania</name>
    <dbReference type="NCBI Taxonomy" id="2692166"/>
    <lineage>
        <taxon>Bacteria</taxon>
        <taxon>Pseudomonadati</taxon>
        <taxon>Pseudomonadota</taxon>
        <taxon>Betaproteobacteria</taxon>
        <taxon>Burkholderiales</taxon>
        <taxon>Oxalobacteraceae</taxon>
        <taxon>Telluria group</taxon>
        <taxon>Duganella</taxon>
    </lineage>
</organism>
<evidence type="ECO:0000313" key="2">
    <source>
        <dbReference type="EMBL" id="MYM95010.1"/>
    </source>
</evidence>
<dbReference type="AlphaFoldDB" id="A0A845GNI9"/>
<feature type="chain" id="PRO_5032634440" evidence="1">
    <location>
        <begin position="22"/>
        <end position="161"/>
    </location>
</feature>
<dbReference type="RefSeq" id="WP_161084160.1">
    <property type="nucleotide sequence ID" value="NZ_WWCX01000020.1"/>
</dbReference>
<feature type="signal peptide" evidence="1">
    <location>
        <begin position="1"/>
        <end position="21"/>
    </location>
</feature>
<reference evidence="2" key="1">
    <citation type="submission" date="2019-12" db="EMBL/GenBank/DDBJ databases">
        <title>Novel species isolated from a subtropical stream in China.</title>
        <authorList>
            <person name="Lu H."/>
        </authorList>
    </citation>
    <scope>NUCLEOTIDE SEQUENCE [LARGE SCALE GENOMIC DNA]</scope>
    <source>
        <strain evidence="2">FT81W</strain>
    </source>
</reference>
<name>A0A845GNI9_9BURK</name>